<evidence type="ECO:0000313" key="3">
    <source>
        <dbReference type="Proteomes" id="UP000054477"/>
    </source>
</evidence>
<dbReference type="EMBL" id="KN838596">
    <property type="protein sequence ID" value="KIK02196.1"/>
    <property type="molecule type" value="Genomic_DNA"/>
</dbReference>
<dbReference type="Proteomes" id="UP000054477">
    <property type="component" value="Unassembled WGS sequence"/>
</dbReference>
<dbReference type="HOGENOM" id="CLU_080793_1_0_1"/>
<feature type="region of interest" description="Disordered" evidence="1">
    <location>
        <begin position="1"/>
        <end position="22"/>
    </location>
</feature>
<accession>A0A0C9XB94</accession>
<gene>
    <name evidence="2" type="ORF">K443DRAFT_677835</name>
</gene>
<keyword evidence="3" id="KW-1185">Reference proteome</keyword>
<sequence>MPGEDDPTSTSVGGSAPPNESPTVVKFVLPSDDGDHYAVANLPQTYQEATVEAVKILGKYMIDPTPENTTLKCSAKNREGQWVWADILPQDWEKMINRFGSNEVGVFEDKRLFKKFVNGQVTLTCGKVDGSQLRWTELFRETSRNLEPLTLMTRPKNYKEAVDFVKDMIRRNTWTLGFFYGLSDDAERETYVKSLTTFKFFLFLNDTNTKTWMEFPPEAYTDDDNWRFIVPLPGSILGVIVE</sequence>
<reference evidence="3" key="2">
    <citation type="submission" date="2015-01" db="EMBL/GenBank/DDBJ databases">
        <title>Evolutionary Origins and Diversification of the Mycorrhizal Mutualists.</title>
        <authorList>
            <consortium name="DOE Joint Genome Institute"/>
            <consortium name="Mycorrhizal Genomics Consortium"/>
            <person name="Kohler A."/>
            <person name="Kuo A."/>
            <person name="Nagy L.G."/>
            <person name="Floudas D."/>
            <person name="Copeland A."/>
            <person name="Barry K.W."/>
            <person name="Cichocki N."/>
            <person name="Veneault-Fourrey C."/>
            <person name="LaButti K."/>
            <person name="Lindquist E.A."/>
            <person name="Lipzen A."/>
            <person name="Lundell T."/>
            <person name="Morin E."/>
            <person name="Murat C."/>
            <person name="Riley R."/>
            <person name="Ohm R."/>
            <person name="Sun H."/>
            <person name="Tunlid A."/>
            <person name="Henrissat B."/>
            <person name="Grigoriev I.V."/>
            <person name="Hibbett D.S."/>
            <person name="Martin F."/>
        </authorList>
    </citation>
    <scope>NUCLEOTIDE SEQUENCE [LARGE SCALE GENOMIC DNA]</scope>
    <source>
        <strain evidence="3">LaAM-08-1</strain>
    </source>
</reference>
<organism evidence="2 3">
    <name type="scientific">Laccaria amethystina LaAM-08-1</name>
    <dbReference type="NCBI Taxonomy" id="1095629"/>
    <lineage>
        <taxon>Eukaryota</taxon>
        <taxon>Fungi</taxon>
        <taxon>Dikarya</taxon>
        <taxon>Basidiomycota</taxon>
        <taxon>Agaricomycotina</taxon>
        <taxon>Agaricomycetes</taxon>
        <taxon>Agaricomycetidae</taxon>
        <taxon>Agaricales</taxon>
        <taxon>Agaricineae</taxon>
        <taxon>Hydnangiaceae</taxon>
        <taxon>Laccaria</taxon>
    </lineage>
</organism>
<proteinExistence type="predicted"/>
<evidence type="ECO:0000256" key="1">
    <source>
        <dbReference type="SAM" id="MobiDB-lite"/>
    </source>
</evidence>
<evidence type="ECO:0000313" key="2">
    <source>
        <dbReference type="EMBL" id="KIK02196.1"/>
    </source>
</evidence>
<reference evidence="2 3" key="1">
    <citation type="submission" date="2014-04" db="EMBL/GenBank/DDBJ databases">
        <authorList>
            <consortium name="DOE Joint Genome Institute"/>
            <person name="Kuo A."/>
            <person name="Kohler A."/>
            <person name="Nagy L.G."/>
            <person name="Floudas D."/>
            <person name="Copeland A."/>
            <person name="Barry K.W."/>
            <person name="Cichocki N."/>
            <person name="Veneault-Fourrey C."/>
            <person name="LaButti K."/>
            <person name="Lindquist E.A."/>
            <person name="Lipzen A."/>
            <person name="Lundell T."/>
            <person name="Morin E."/>
            <person name="Murat C."/>
            <person name="Sun H."/>
            <person name="Tunlid A."/>
            <person name="Henrissat B."/>
            <person name="Grigoriev I.V."/>
            <person name="Hibbett D.S."/>
            <person name="Martin F."/>
            <person name="Nordberg H.P."/>
            <person name="Cantor M.N."/>
            <person name="Hua S.X."/>
        </authorList>
    </citation>
    <scope>NUCLEOTIDE SEQUENCE [LARGE SCALE GENOMIC DNA]</scope>
    <source>
        <strain evidence="2 3">LaAM-08-1</strain>
    </source>
</reference>
<dbReference type="OrthoDB" id="3063824at2759"/>
<name>A0A0C9XB94_9AGAR</name>
<protein>
    <submittedName>
        <fullName evidence="2">Unplaced genomic scaffold K443scaffold_61, whole genome shotgun sequence</fullName>
    </submittedName>
</protein>
<dbReference type="AlphaFoldDB" id="A0A0C9XB94"/>